<dbReference type="Gene3D" id="3.30.70.920">
    <property type="match status" value="1"/>
</dbReference>
<evidence type="ECO:0000313" key="5">
    <source>
        <dbReference type="EMBL" id="MBB5189357.1"/>
    </source>
</evidence>
<sequence>MDTLDQYDRHILALVQQDGRISLSHLAERIGLSETPCVRRLKRLETEGYIHSYHAVLSRKALALGVLAFALVHFGEHDRTLYDRFEVEIQGIARIVACHSVAGSADYLLQIVAKDMDDYGQFVHDVLRVLPGVAAVESMLAMGEVKPFSGLPLL</sequence>
<dbReference type="AlphaFoldDB" id="A0A840R8Y6"/>
<organism evidence="5 6">
    <name type="scientific">Silvimonas terrae</name>
    <dbReference type="NCBI Taxonomy" id="300266"/>
    <lineage>
        <taxon>Bacteria</taxon>
        <taxon>Pseudomonadati</taxon>
        <taxon>Pseudomonadota</taxon>
        <taxon>Betaproteobacteria</taxon>
        <taxon>Neisseriales</taxon>
        <taxon>Chitinibacteraceae</taxon>
        <taxon>Silvimonas</taxon>
    </lineage>
</organism>
<dbReference type="SUPFAM" id="SSF46785">
    <property type="entry name" value="Winged helix' DNA-binding domain"/>
    <property type="match status" value="1"/>
</dbReference>
<evidence type="ECO:0000313" key="6">
    <source>
        <dbReference type="Proteomes" id="UP000543030"/>
    </source>
</evidence>
<dbReference type="InterPro" id="IPR000485">
    <property type="entry name" value="AsnC-type_HTH_dom"/>
</dbReference>
<dbReference type="GO" id="GO:0005829">
    <property type="term" value="C:cytosol"/>
    <property type="evidence" value="ECO:0007669"/>
    <property type="project" value="TreeGrafter"/>
</dbReference>
<dbReference type="SUPFAM" id="SSF54909">
    <property type="entry name" value="Dimeric alpha+beta barrel"/>
    <property type="match status" value="1"/>
</dbReference>
<dbReference type="InterPro" id="IPR019887">
    <property type="entry name" value="Tscrpt_reg_AsnC/Lrp_C"/>
</dbReference>
<dbReference type="PANTHER" id="PTHR30154:SF34">
    <property type="entry name" value="TRANSCRIPTIONAL REGULATOR AZLB"/>
    <property type="match status" value="1"/>
</dbReference>
<dbReference type="PROSITE" id="PS50956">
    <property type="entry name" value="HTH_ASNC_2"/>
    <property type="match status" value="1"/>
</dbReference>
<keyword evidence="1" id="KW-0805">Transcription regulation</keyword>
<name>A0A840R8Y6_9NEIS</name>
<keyword evidence="2 5" id="KW-0238">DNA-binding</keyword>
<dbReference type="InterPro" id="IPR036390">
    <property type="entry name" value="WH_DNA-bd_sf"/>
</dbReference>
<dbReference type="Pfam" id="PF01037">
    <property type="entry name" value="AsnC_trans_reg"/>
    <property type="match status" value="1"/>
</dbReference>
<dbReference type="PRINTS" id="PR00033">
    <property type="entry name" value="HTHASNC"/>
</dbReference>
<dbReference type="InterPro" id="IPR036388">
    <property type="entry name" value="WH-like_DNA-bd_sf"/>
</dbReference>
<evidence type="ECO:0000256" key="2">
    <source>
        <dbReference type="ARBA" id="ARBA00023125"/>
    </source>
</evidence>
<dbReference type="SMART" id="SM00344">
    <property type="entry name" value="HTH_ASNC"/>
    <property type="match status" value="1"/>
</dbReference>
<dbReference type="InterPro" id="IPR011008">
    <property type="entry name" value="Dimeric_a/b-barrel"/>
</dbReference>
<comment type="caution">
    <text evidence="5">The sequence shown here is derived from an EMBL/GenBank/DDBJ whole genome shotgun (WGS) entry which is preliminary data.</text>
</comment>
<keyword evidence="3" id="KW-0804">Transcription</keyword>
<dbReference type="PANTHER" id="PTHR30154">
    <property type="entry name" value="LEUCINE-RESPONSIVE REGULATORY PROTEIN"/>
    <property type="match status" value="1"/>
</dbReference>
<dbReference type="Pfam" id="PF13404">
    <property type="entry name" value="HTH_AsnC-type"/>
    <property type="match status" value="1"/>
</dbReference>
<dbReference type="GO" id="GO:0043200">
    <property type="term" value="P:response to amino acid"/>
    <property type="evidence" value="ECO:0007669"/>
    <property type="project" value="TreeGrafter"/>
</dbReference>
<dbReference type="GO" id="GO:0043565">
    <property type="term" value="F:sequence-specific DNA binding"/>
    <property type="evidence" value="ECO:0007669"/>
    <property type="project" value="InterPro"/>
</dbReference>
<dbReference type="InterPro" id="IPR019888">
    <property type="entry name" value="Tscrpt_reg_AsnC-like"/>
</dbReference>
<dbReference type="Gene3D" id="1.10.10.10">
    <property type="entry name" value="Winged helix-like DNA-binding domain superfamily/Winged helix DNA-binding domain"/>
    <property type="match status" value="1"/>
</dbReference>
<keyword evidence="6" id="KW-1185">Reference proteome</keyword>
<dbReference type="Proteomes" id="UP000543030">
    <property type="component" value="Unassembled WGS sequence"/>
</dbReference>
<evidence type="ECO:0000256" key="1">
    <source>
        <dbReference type="ARBA" id="ARBA00023015"/>
    </source>
</evidence>
<evidence type="ECO:0000256" key="3">
    <source>
        <dbReference type="ARBA" id="ARBA00023163"/>
    </source>
</evidence>
<evidence type="ECO:0000259" key="4">
    <source>
        <dbReference type="PROSITE" id="PS50956"/>
    </source>
</evidence>
<feature type="domain" description="HTH asnC-type" evidence="4">
    <location>
        <begin position="4"/>
        <end position="65"/>
    </location>
</feature>
<proteinExistence type="predicted"/>
<gene>
    <name evidence="5" type="ORF">HNQ50_000067</name>
</gene>
<accession>A0A840R8Y6</accession>
<reference evidence="5 6" key="1">
    <citation type="submission" date="2020-08" db="EMBL/GenBank/DDBJ databases">
        <title>Genomic Encyclopedia of Type Strains, Phase IV (KMG-IV): sequencing the most valuable type-strain genomes for metagenomic binning, comparative biology and taxonomic classification.</title>
        <authorList>
            <person name="Goeker M."/>
        </authorList>
    </citation>
    <scope>NUCLEOTIDE SEQUENCE [LARGE SCALE GENOMIC DNA]</scope>
    <source>
        <strain evidence="5 6">DSM 18233</strain>
    </source>
</reference>
<protein>
    <submittedName>
        <fullName evidence="5">DNA-binding Lrp family transcriptional regulator</fullName>
    </submittedName>
</protein>
<dbReference type="RefSeq" id="WP_184096404.1">
    <property type="nucleotide sequence ID" value="NZ_JACHHN010000001.1"/>
</dbReference>
<dbReference type="EMBL" id="JACHHN010000001">
    <property type="protein sequence ID" value="MBB5189357.1"/>
    <property type="molecule type" value="Genomic_DNA"/>
</dbReference>